<dbReference type="Pfam" id="PF16213">
    <property type="entry name" value="DCB"/>
    <property type="match status" value="1"/>
</dbReference>
<dbReference type="InterPro" id="IPR032691">
    <property type="entry name" value="Mon2/Sec7/BIG1-like_HUS"/>
</dbReference>
<feature type="compositionally biased region" description="Low complexity" evidence="6">
    <location>
        <begin position="593"/>
        <end position="604"/>
    </location>
</feature>
<feature type="region of interest" description="Disordered" evidence="6">
    <location>
        <begin position="593"/>
        <end position="650"/>
    </location>
</feature>
<dbReference type="SUPFAM" id="SSF48425">
    <property type="entry name" value="Sec7 domain"/>
    <property type="match status" value="1"/>
</dbReference>
<feature type="region of interest" description="Disordered" evidence="6">
    <location>
        <begin position="305"/>
        <end position="354"/>
    </location>
</feature>
<accession>A0A0C2WR14</accession>
<dbReference type="InterPro" id="IPR046455">
    <property type="entry name" value="Sec7/BIG1-like_C"/>
</dbReference>
<dbReference type="InterPro" id="IPR023394">
    <property type="entry name" value="Sec7_C_sf"/>
</dbReference>
<dbReference type="InterPro" id="IPR000904">
    <property type="entry name" value="Sec7_dom"/>
</dbReference>
<organism evidence="8 9">
    <name type="scientific">Serendipita vermifera MAFF 305830</name>
    <dbReference type="NCBI Taxonomy" id="933852"/>
    <lineage>
        <taxon>Eukaryota</taxon>
        <taxon>Fungi</taxon>
        <taxon>Dikarya</taxon>
        <taxon>Basidiomycota</taxon>
        <taxon>Agaricomycotina</taxon>
        <taxon>Agaricomycetes</taxon>
        <taxon>Sebacinales</taxon>
        <taxon>Serendipitaceae</taxon>
        <taxon>Serendipita</taxon>
    </lineage>
</organism>
<feature type="compositionally biased region" description="Polar residues" evidence="6">
    <location>
        <begin position="683"/>
        <end position="703"/>
    </location>
</feature>
<feature type="compositionally biased region" description="Low complexity" evidence="6">
    <location>
        <begin position="83"/>
        <end position="104"/>
    </location>
</feature>
<feature type="region of interest" description="Disordered" evidence="6">
    <location>
        <begin position="1628"/>
        <end position="1647"/>
    </location>
</feature>
<dbReference type="GO" id="GO:0015031">
    <property type="term" value="P:protein transport"/>
    <property type="evidence" value="ECO:0007669"/>
    <property type="project" value="UniProtKB-KW"/>
</dbReference>
<gene>
    <name evidence="8" type="ORF">M408DRAFT_23642</name>
</gene>
<feature type="region of interest" description="Disordered" evidence="6">
    <location>
        <begin position="75"/>
        <end position="104"/>
    </location>
</feature>
<dbReference type="InterPro" id="IPR032629">
    <property type="entry name" value="DCB_dom"/>
</dbReference>
<dbReference type="Proteomes" id="UP000054097">
    <property type="component" value="Unassembled WGS sequence"/>
</dbReference>
<evidence type="ECO:0000256" key="1">
    <source>
        <dbReference type="ARBA" id="ARBA00022448"/>
    </source>
</evidence>
<feature type="compositionally biased region" description="Polar residues" evidence="6">
    <location>
        <begin position="20"/>
        <end position="36"/>
    </location>
</feature>
<dbReference type="SMART" id="SM00222">
    <property type="entry name" value="Sec7"/>
    <property type="match status" value="1"/>
</dbReference>
<dbReference type="GO" id="GO:0032012">
    <property type="term" value="P:regulation of ARF protein signal transduction"/>
    <property type="evidence" value="ECO:0007669"/>
    <property type="project" value="InterPro"/>
</dbReference>
<keyword evidence="1" id="KW-0813">Transport</keyword>
<evidence type="ECO:0000256" key="6">
    <source>
        <dbReference type="SAM" id="MobiDB-lite"/>
    </source>
</evidence>
<evidence type="ECO:0000259" key="7">
    <source>
        <dbReference type="PROSITE" id="PS50190"/>
    </source>
</evidence>
<feature type="domain" description="SEC7" evidence="7">
    <location>
        <begin position="781"/>
        <end position="970"/>
    </location>
</feature>
<feature type="region of interest" description="Disordered" evidence="6">
    <location>
        <begin position="368"/>
        <end position="390"/>
    </location>
</feature>
<name>A0A0C2WR14_SERVB</name>
<dbReference type="STRING" id="933852.A0A0C2WR14"/>
<feature type="compositionally biased region" description="Low complexity" evidence="6">
    <location>
        <begin position="630"/>
        <end position="647"/>
    </location>
</feature>
<dbReference type="Gene3D" id="1.10.1000.11">
    <property type="entry name" value="Arf Nucleotide-binding Site Opener,domain 2"/>
    <property type="match status" value="1"/>
</dbReference>
<feature type="region of interest" description="Disordered" evidence="6">
    <location>
        <begin position="683"/>
        <end position="781"/>
    </location>
</feature>
<feature type="compositionally biased region" description="Basic and acidic residues" evidence="6">
    <location>
        <begin position="769"/>
        <end position="781"/>
    </location>
</feature>
<keyword evidence="4" id="KW-0472">Membrane</keyword>
<evidence type="ECO:0000313" key="8">
    <source>
        <dbReference type="EMBL" id="KIM28593.1"/>
    </source>
</evidence>
<feature type="region of interest" description="Disordered" evidence="6">
    <location>
        <begin position="187"/>
        <end position="209"/>
    </location>
</feature>
<evidence type="ECO:0000256" key="3">
    <source>
        <dbReference type="ARBA" id="ARBA00022927"/>
    </source>
</evidence>
<feature type="compositionally biased region" description="Acidic residues" evidence="6">
    <location>
        <begin position="370"/>
        <end position="379"/>
    </location>
</feature>
<dbReference type="EMBL" id="KN824292">
    <property type="protein sequence ID" value="KIM28593.1"/>
    <property type="molecule type" value="Genomic_DNA"/>
</dbReference>
<evidence type="ECO:0000313" key="9">
    <source>
        <dbReference type="Proteomes" id="UP000054097"/>
    </source>
</evidence>
<dbReference type="GO" id="GO:0005085">
    <property type="term" value="F:guanyl-nucleotide exchange factor activity"/>
    <property type="evidence" value="ECO:0007669"/>
    <property type="project" value="InterPro"/>
</dbReference>
<dbReference type="FunFam" id="1.10.220.20:FF:000002">
    <property type="entry name" value="Brefeldin A-inhibited guanine nucleotide-exchange protein 1"/>
    <property type="match status" value="1"/>
</dbReference>
<dbReference type="PANTHER" id="PTHR10663:SF375">
    <property type="entry name" value="LD29171P"/>
    <property type="match status" value="1"/>
</dbReference>
<dbReference type="Pfam" id="PF01369">
    <property type="entry name" value="Sec7"/>
    <property type="match status" value="1"/>
</dbReference>
<evidence type="ECO:0000256" key="4">
    <source>
        <dbReference type="ARBA" id="ARBA00023136"/>
    </source>
</evidence>
<evidence type="ECO:0000256" key="5">
    <source>
        <dbReference type="ARBA" id="ARBA00060451"/>
    </source>
</evidence>
<reference evidence="9" key="2">
    <citation type="submission" date="2015-01" db="EMBL/GenBank/DDBJ databases">
        <title>Evolutionary Origins and Diversification of the Mycorrhizal Mutualists.</title>
        <authorList>
            <consortium name="DOE Joint Genome Institute"/>
            <consortium name="Mycorrhizal Genomics Consortium"/>
            <person name="Kohler A."/>
            <person name="Kuo A."/>
            <person name="Nagy L.G."/>
            <person name="Floudas D."/>
            <person name="Copeland A."/>
            <person name="Barry K.W."/>
            <person name="Cichocki N."/>
            <person name="Veneault-Fourrey C."/>
            <person name="LaButti K."/>
            <person name="Lindquist E.A."/>
            <person name="Lipzen A."/>
            <person name="Lundell T."/>
            <person name="Morin E."/>
            <person name="Murat C."/>
            <person name="Riley R."/>
            <person name="Ohm R."/>
            <person name="Sun H."/>
            <person name="Tunlid A."/>
            <person name="Henrissat B."/>
            <person name="Grigoriev I.V."/>
            <person name="Hibbett D.S."/>
            <person name="Martin F."/>
        </authorList>
    </citation>
    <scope>NUCLEOTIDE SEQUENCE [LARGE SCALE GENOMIC DNA]</scope>
    <source>
        <strain evidence="9">MAFF 305830</strain>
    </source>
</reference>
<proteinExistence type="predicted"/>
<feature type="compositionally biased region" description="Low complexity" evidence="6">
    <location>
        <begin position="704"/>
        <end position="714"/>
    </location>
</feature>
<keyword evidence="3" id="KW-0653">Protein transport</keyword>
<dbReference type="Gene3D" id="1.10.220.20">
    <property type="match status" value="1"/>
</dbReference>
<dbReference type="InterPro" id="IPR015403">
    <property type="entry name" value="Mon2/Sec7/BIG1-like_HDS"/>
</dbReference>
<feature type="compositionally biased region" description="Polar residues" evidence="6">
    <location>
        <begin position="314"/>
        <end position="335"/>
    </location>
</feature>
<dbReference type="InterPro" id="IPR035999">
    <property type="entry name" value="Sec7_dom_sf"/>
</dbReference>
<feature type="compositionally biased region" description="Basic and acidic residues" evidence="6">
    <location>
        <begin position="342"/>
        <end position="354"/>
    </location>
</feature>
<dbReference type="OrthoDB" id="18431at2759"/>
<dbReference type="SUPFAM" id="SSF48371">
    <property type="entry name" value="ARM repeat"/>
    <property type="match status" value="1"/>
</dbReference>
<keyword evidence="2" id="KW-0963">Cytoplasm</keyword>
<dbReference type="PROSITE" id="PS50190">
    <property type="entry name" value="SEC7"/>
    <property type="match status" value="1"/>
</dbReference>
<dbReference type="InterPro" id="IPR016024">
    <property type="entry name" value="ARM-type_fold"/>
</dbReference>
<feature type="compositionally biased region" description="Basic and acidic residues" evidence="6">
    <location>
        <begin position="38"/>
        <end position="48"/>
    </location>
</feature>
<dbReference type="CDD" id="cd00171">
    <property type="entry name" value="Sec7"/>
    <property type="match status" value="1"/>
</dbReference>
<dbReference type="PANTHER" id="PTHR10663">
    <property type="entry name" value="GUANYL-NUCLEOTIDE EXCHANGE FACTOR"/>
    <property type="match status" value="1"/>
</dbReference>
<comment type="subcellular location">
    <subcellularLocation>
        <location evidence="5">Cytoplasmic vesicle</location>
        <location evidence="5">COPI-coated vesicle membrane</location>
    </subcellularLocation>
</comment>
<keyword evidence="9" id="KW-1185">Reference proteome</keyword>
<dbReference type="Pfam" id="PF20252">
    <property type="entry name" value="BIG2_C"/>
    <property type="match status" value="1"/>
</dbReference>
<dbReference type="HOGENOM" id="CLU_000691_1_2_1"/>
<reference evidence="8 9" key="1">
    <citation type="submission" date="2014-04" db="EMBL/GenBank/DDBJ databases">
        <authorList>
            <consortium name="DOE Joint Genome Institute"/>
            <person name="Kuo A."/>
            <person name="Zuccaro A."/>
            <person name="Kohler A."/>
            <person name="Nagy L.G."/>
            <person name="Floudas D."/>
            <person name="Copeland A."/>
            <person name="Barry K.W."/>
            <person name="Cichocki N."/>
            <person name="Veneault-Fourrey C."/>
            <person name="LaButti K."/>
            <person name="Lindquist E.A."/>
            <person name="Lipzen A."/>
            <person name="Lundell T."/>
            <person name="Morin E."/>
            <person name="Murat C."/>
            <person name="Sun H."/>
            <person name="Tunlid A."/>
            <person name="Henrissat B."/>
            <person name="Grigoriev I.V."/>
            <person name="Hibbett D.S."/>
            <person name="Martin F."/>
            <person name="Nordberg H.P."/>
            <person name="Cantor M.N."/>
            <person name="Hua S.X."/>
        </authorList>
    </citation>
    <scope>NUCLEOTIDE SEQUENCE [LARGE SCALE GENOMIC DNA]</scope>
    <source>
        <strain evidence="8 9">MAFF 305830</strain>
    </source>
</reference>
<protein>
    <recommendedName>
        <fullName evidence="7">SEC7 domain-containing protein</fullName>
    </recommendedName>
</protein>
<sequence length="1867" mass="205847">MSSASGDVEVEDGKLEEVSLSETTQDFQDAQTNGDARTNGHDHDHRQETAPYTPQISSPKLPVDSVPISAVKALQSQQVSKRNSTSTLNTTLSTSTTSSRPLPPIQLITPTLKMISASREAKRSPALRDAVAHALELVEAGTTAEKPREIFEPLRLACETGSEKLMVTSLDCISKLVSYAFFVDPDSSSTPNPAAYASPPGSPTASTANGLPTSLADLVTHTITNAYTESTPDAVSLQIVKALLQVVLSPHTLVHHSSLLRAVRTVYNIFLLSPSPVTQNVAQGGLTQMVHHIFGRAAEGDAENAAAGQAQLASSQMPHSAAQSTFSLTTPTTAEQAPGTPFRRDSDLPDGKGEVDEDVAKAAAIQLPADTEDELEEAEERPQTPQAIRNPHTFTTHDLFIKDAFLVFRALCKLTMKPLPPEAERDLKSHPMRSKLLSLHLVLTILSTHMPLFTSPTALIHSSSNGGEATLFVQAVKQYLCLSLSRNAVSAVLQVFEASVEIFWLVLKGMRRSLKREIEVLFSEIFIPILEMRTSTPAQKLVLVSSMLQRLCQDPQALVEIYLNYDCDAAAVENVYERLVGVVSKQAGAHTTAAPAKSASTAGTVGDIHSPTRPGSARAGQNQHAIPPSLTTSALSDPAAAAGDAAGVPGKERKLQIQSLECLVYVLRSLNAWKDAAQAKSTGATASGNLTPSGSAQGQATNGSLSASLSADSAHNQNGGGGTSRSSFGGEDGRTDLTLGRTSNVSGGGGSVDLRAGSISGPAGSSTPVERDGPIEDNPDRFESERMRKMTMAEGIRLFNTKQKKGIQYFLDKGILANMDRQTIARFLMHTDGLSKAAIGEYLGEGHDENVAIMHAFVDMMEFKNMSFTDALRTFLQAFRLPGESQKIDRYMLKFADRYMSTNEQTPFANATTAYVLAYSTIMLNTDAHNPQVKRRMTLQDFIKNNRGINDDADLPEEILSGIYDEIQNNEIRMKDEVEAQVGVIQPAVGLANVLVNVGRDFQREAYLAQSSGMATRTEALFKTMMRAQRRGRANEHFFSASHFVHVRPMFEVAWMSFLAGISGPLQSTDNLEIVELCLDGFKHAIRIASFFDMELERNAFVTTLAKFTFLNNLGEMKAKNMEAIKALLDVALSEGDHLKGSWREVLMCVSQLEHMQLIGSASVHDSQKGRSKRLPAEELANESRSTHITVSADMVFSLSNQLSGSAIVDFVQALSDVSWEEIQSSGLSENPRLFSIRKLVEICYYNMNRIRLEWVNIWSILGEHFNQVCCHSNAHVSNFALDALRQLAVRFLEKEELPSFKFQKDFLKPFQYTMVHNNNPESRDLVLQCLQQMIQARAHNLRSGWRTMFAVFSSASKALNESIATYAFDIVTMVNRDHFTAVVHHGSFADLTVCVADFCKVSKFQRISLIATSMLRELVPQMLKCPECGFDNPPSRQGEVLKADDPMIRYWFPMLFSFVDIILNGEDLEVRRVALESFFGNLKTHGEDFPPEFWDIVCKELIFPIFAVLKSGPLDMSRFASQEDMSVWISTTMIQALRDTIDLWTFHFTILERFLDGLLDLLRSFICQENDTLARIGTSCLQQLLQNNASKLSPQLWQRVITTFVWLFKTTTPYQLLDERLRTEVEETTESTASIESEPNKGTLLPAPLSPAMTGSHDSGNMANPIVRKRIFALIITKCVLQLLLIETTHELLQSADVYENIPPEHLLRLMAVLDDSYQFARGFNANKEVRNGLWKVGFMRHPPNLLKQESSSAATLVHVLLRIASDRRPEHAADREEASTRLTLLGVTIIGDFNQLKPDVQGRNITAWSPVVAEVLQGFSVFDDKIFHMYLPALYPLAVELLVKDISPEIRTALRAVLLRISPGV</sequence>
<feature type="region of interest" description="Disordered" evidence="6">
    <location>
        <begin position="1"/>
        <end position="61"/>
    </location>
</feature>
<dbReference type="FunFam" id="1.10.1000.11:FF:000003">
    <property type="entry name" value="Brefeldin A-inhibited guanine nucleotide-exchange protein 1"/>
    <property type="match status" value="1"/>
</dbReference>
<evidence type="ECO:0000256" key="2">
    <source>
        <dbReference type="ARBA" id="ARBA00022490"/>
    </source>
</evidence>
<dbReference type="GO" id="GO:0030663">
    <property type="term" value="C:COPI-coated vesicle membrane"/>
    <property type="evidence" value="ECO:0007669"/>
    <property type="project" value="UniProtKB-SubCell"/>
</dbReference>
<dbReference type="Pfam" id="PF09324">
    <property type="entry name" value="Sec7-like_HDS"/>
    <property type="match status" value="1"/>
</dbReference>
<dbReference type="Pfam" id="PF12783">
    <property type="entry name" value="Sec7-like_HUS"/>
    <property type="match status" value="1"/>
</dbReference>